<organism evidence="1 2">
    <name type="scientific">Isachenkonia alkalipeptolytica</name>
    <dbReference type="NCBI Taxonomy" id="2565777"/>
    <lineage>
        <taxon>Bacteria</taxon>
        <taxon>Bacillati</taxon>
        <taxon>Bacillota</taxon>
        <taxon>Clostridia</taxon>
        <taxon>Eubacteriales</taxon>
        <taxon>Clostridiaceae</taxon>
        <taxon>Isachenkonia</taxon>
    </lineage>
</organism>
<proteinExistence type="predicted"/>
<name>A0AA44BG87_9CLOT</name>
<keyword evidence="2" id="KW-1185">Reference proteome</keyword>
<gene>
    <name evidence="1" type="ORF">ISALK_13920</name>
</gene>
<evidence type="ECO:0000313" key="2">
    <source>
        <dbReference type="Proteomes" id="UP000449710"/>
    </source>
</evidence>
<sequence length="197" mass="23148">MLLGNMYQFRQLNEIVNKEDRNGHDYARQMMIRVQWLENNLGSFIESIEDGEENIEEEDLRTWSGILHNSFYVHWLSREVRGIEFQSFGRPQFISSSYLDGIKDEMEDIDYILSVTRESLYTVNREMLGSNEEGSGLSIEALENLETIHELYGLISSIVEVEDEITVHREEIHKLVEPLGKIDPLDQWEFRSIQTEE</sequence>
<dbReference type="AlphaFoldDB" id="A0AA44BG87"/>
<dbReference type="Proteomes" id="UP000449710">
    <property type="component" value="Unassembled WGS sequence"/>
</dbReference>
<evidence type="ECO:0000313" key="1">
    <source>
        <dbReference type="EMBL" id="NBG89580.1"/>
    </source>
</evidence>
<comment type="caution">
    <text evidence="1">The sequence shown here is derived from an EMBL/GenBank/DDBJ whole genome shotgun (WGS) entry which is preliminary data.</text>
</comment>
<protein>
    <submittedName>
        <fullName evidence="1">Uncharacterized protein</fullName>
    </submittedName>
</protein>
<accession>A0AA44BG87</accession>
<reference evidence="1 2" key="1">
    <citation type="submission" date="2019-04" db="EMBL/GenBank/DDBJ databases">
        <title>Isachenkonia alkalipeptolytica gen. nov. sp. nov. a new anaerobic, alkiliphilic organothrophic bacterium capable to reduce synthesized ferrihydrite isolated from a soda lake.</title>
        <authorList>
            <person name="Toshchakov S.V."/>
            <person name="Zavarzina D.G."/>
            <person name="Zhilina T.N."/>
            <person name="Kostrikina N.A."/>
            <person name="Kublanov I.V."/>
        </authorList>
    </citation>
    <scope>NUCLEOTIDE SEQUENCE [LARGE SCALE GENOMIC DNA]</scope>
    <source>
        <strain evidence="1 2">Z-1701</strain>
    </source>
</reference>
<dbReference type="RefSeq" id="WP_160723380.1">
    <property type="nucleotide sequence ID" value="NZ_SUMG01000031.1"/>
</dbReference>
<dbReference type="EMBL" id="SUMG01000031">
    <property type="protein sequence ID" value="NBG89580.1"/>
    <property type="molecule type" value="Genomic_DNA"/>
</dbReference>